<name>A0A1A0VXD3_MYCPR</name>
<organism evidence="2 3">
    <name type="scientific">Mycolicibacterium peregrinum</name>
    <name type="common">Mycobacterium peregrinum</name>
    <dbReference type="NCBI Taxonomy" id="43304"/>
    <lineage>
        <taxon>Bacteria</taxon>
        <taxon>Bacillati</taxon>
        <taxon>Actinomycetota</taxon>
        <taxon>Actinomycetes</taxon>
        <taxon>Mycobacteriales</taxon>
        <taxon>Mycobacteriaceae</taxon>
        <taxon>Mycolicibacterium</taxon>
    </lineage>
</organism>
<proteinExistence type="predicted"/>
<dbReference type="InterPro" id="IPR046037">
    <property type="entry name" value="DUF5995"/>
</dbReference>
<feature type="compositionally biased region" description="Basic residues" evidence="1">
    <location>
        <begin position="282"/>
        <end position="299"/>
    </location>
</feature>
<reference evidence="3" key="1">
    <citation type="submission" date="2016-06" db="EMBL/GenBank/DDBJ databases">
        <authorList>
            <person name="Sutton G."/>
            <person name="Brinkac L."/>
            <person name="Sanka R."/>
            <person name="Adams M."/>
            <person name="Lau E."/>
            <person name="Mehaffy C."/>
            <person name="Tameris M."/>
            <person name="Hatherill M."/>
            <person name="Hanekom W."/>
            <person name="Mahomed H."/>
            <person name="Mcshane H."/>
        </authorList>
    </citation>
    <scope>NUCLEOTIDE SEQUENCE [LARGE SCALE GENOMIC DNA]</scope>
    <source>
        <strain evidence="3">852002-10433_SCH5171157</strain>
    </source>
</reference>
<comment type="caution">
    <text evidence="2">The sequence shown here is derived from an EMBL/GenBank/DDBJ whole genome shotgun (WGS) entry which is preliminary data.</text>
</comment>
<evidence type="ECO:0000313" key="3">
    <source>
        <dbReference type="Proteomes" id="UP000094008"/>
    </source>
</evidence>
<protein>
    <submittedName>
        <fullName evidence="2">Uncharacterized protein</fullName>
    </submittedName>
</protein>
<dbReference type="Pfam" id="PF19458">
    <property type="entry name" value="DUF5995"/>
    <property type="match status" value="1"/>
</dbReference>
<dbReference type="AlphaFoldDB" id="A0A1A0VXD3"/>
<dbReference type="Proteomes" id="UP000094008">
    <property type="component" value="Unassembled WGS sequence"/>
</dbReference>
<evidence type="ECO:0000256" key="1">
    <source>
        <dbReference type="SAM" id="MobiDB-lite"/>
    </source>
</evidence>
<dbReference type="EMBL" id="LZSY01000118">
    <property type="protein sequence ID" value="OBB87887.1"/>
    <property type="molecule type" value="Genomic_DNA"/>
</dbReference>
<evidence type="ECO:0000313" key="2">
    <source>
        <dbReference type="EMBL" id="OBB87887.1"/>
    </source>
</evidence>
<gene>
    <name evidence="2" type="ORF">A5779_31770</name>
</gene>
<accession>A0A1A0VXD3</accession>
<feature type="region of interest" description="Disordered" evidence="1">
    <location>
        <begin position="276"/>
        <end position="299"/>
    </location>
</feature>
<sequence length="299" mass="33728">MTMTTQTLVLEPLKDASTFDDVVRNLDLVIDWSIRADSTIGYFAALYKRGTIAIQRAARAGEFTDAQWIEQLDCVFARRYFDALNAFFHPRSHDPEALTLPWEIAFLNQHNRKASMLQHMVASLNAHICFDLGIAVVDLAANRLPDIHADFEHVNELVSLQTPDMLDIVQRRSPGVRWLRWAIPKEDLFIKDTLTKFREGAWNFATSLAVYPEAAHEKRVHQLAWAAGLGAFYLEPPAKWPPIALLLRSITTGENQDVAGNLCALAGITEQPHMSAQSSVRNLRRSHPAPRAGRVRGRR</sequence>